<keyword evidence="1" id="KW-0472">Membrane</keyword>
<comment type="caution">
    <text evidence="3">The sequence shown here is derived from an EMBL/GenBank/DDBJ whole genome shotgun (WGS) entry which is preliminary data.</text>
</comment>
<reference evidence="3 4" key="1">
    <citation type="submission" date="2016-07" db="EMBL/GenBank/DDBJ databases">
        <title>Caryophanon tenue genome sequencing.</title>
        <authorList>
            <person name="Verma A."/>
            <person name="Pal Y."/>
            <person name="Krishnamurthi S."/>
        </authorList>
    </citation>
    <scope>NUCLEOTIDE SEQUENCE [LARGE SCALE GENOMIC DNA]</scope>
    <source>
        <strain evidence="3 4">DSM 14152</strain>
    </source>
</reference>
<feature type="transmembrane region" description="Helical" evidence="1">
    <location>
        <begin position="80"/>
        <end position="97"/>
    </location>
</feature>
<dbReference type="InterPro" id="IPR025196">
    <property type="entry name" value="DUF4126"/>
</dbReference>
<dbReference type="STRING" id="33978.A6M13_09540"/>
<protein>
    <recommendedName>
        <fullName evidence="2">DUF4126 domain-containing protein</fullName>
    </recommendedName>
</protein>
<feature type="transmembrane region" description="Helical" evidence="1">
    <location>
        <begin position="151"/>
        <end position="179"/>
    </location>
</feature>
<keyword evidence="1" id="KW-0812">Transmembrane</keyword>
<feature type="transmembrane region" description="Helical" evidence="1">
    <location>
        <begin position="51"/>
        <end position="68"/>
    </location>
</feature>
<feature type="domain" description="DUF4126" evidence="2">
    <location>
        <begin position="8"/>
        <end position="178"/>
    </location>
</feature>
<keyword evidence="4" id="KW-1185">Reference proteome</keyword>
<organism evidence="3 4">
    <name type="scientific">Caryophanon tenue</name>
    <dbReference type="NCBI Taxonomy" id="33978"/>
    <lineage>
        <taxon>Bacteria</taxon>
        <taxon>Bacillati</taxon>
        <taxon>Bacillota</taxon>
        <taxon>Bacilli</taxon>
        <taxon>Bacillales</taxon>
        <taxon>Caryophanaceae</taxon>
        <taxon>Caryophanon</taxon>
    </lineage>
</organism>
<evidence type="ECO:0000313" key="4">
    <source>
        <dbReference type="Proteomes" id="UP000093199"/>
    </source>
</evidence>
<keyword evidence="1" id="KW-1133">Transmembrane helix</keyword>
<dbReference type="Pfam" id="PF13548">
    <property type="entry name" value="DUF4126"/>
    <property type="match status" value="1"/>
</dbReference>
<dbReference type="RefSeq" id="WP_066543139.1">
    <property type="nucleotide sequence ID" value="NZ_MASJ01000003.1"/>
</dbReference>
<evidence type="ECO:0000256" key="1">
    <source>
        <dbReference type="SAM" id="Phobius"/>
    </source>
</evidence>
<name>A0A1C0YKD0_9BACL</name>
<dbReference type="Proteomes" id="UP000093199">
    <property type="component" value="Unassembled WGS sequence"/>
</dbReference>
<dbReference type="OrthoDB" id="288613at2"/>
<feature type="transmembrane region" description="Helical" evidence="1">
    <location>
        <begin position="7"/>
        <end position="31"/>
    </location>
</feature>
<evidence type="ECO:0000259" key="2">
    <source>
        <dbReference type="Pfam" id="PF13548"/>
    </source>
</evidence>
<sequence length="191" mass="20164">MEYILAVFIGIGLSISAGFRVFTPMLLASIAAKFGWLPLAAGFEWLGSTPALIALALATLLEVISYYVPAFDNFMRGLSAPLAAIAGTLMTVSVIGVEDSAFLSWGLAFVTGGGAATLTSLTNTAVRGTSTVTTAGLANPLVSIIEDISAVVLPIVSIIFPLVVIVMLIIVMILFVKFFNKIKNTRQHRLN</sequence>
<proteinExistence type="predicted"/>
<dbReference type="AlphaFoldDB" id="A0A1C0YKD0"/>
<accession>A0A1C0YKD0</accession>
<evidence type="ECO:0000313" key="3">
    <source>
        <dbReference type="EMBL" id="OCS87539.1"/>
    </source>
</evidence>
<gene>
    <name evidence="3" type="ORF">A6M13_09540</name>
</gene>
<dbReference type="EMBL" id="MASJ01000003">
    <property type="protein sequence ID" value="OCS87539.1"/>
    <property type="molecule type" value="Genomic_DNA"/>
</dbReference>